<accession>A0A1Q9C5C4</accession>
<dbReference type="OrthoDB" id="411494at2759"/>
<dbReference type="Gene3D" id="3.30.420.10">
    <property type="entry name" value="Ribonuclease H-like superfamily/Ribonuclease H"/>
    <property type="match status" value="1"/>
</dbReference>
<keyword evidence="4" id="KW-1185">Reference proteome</keyword>
<dbReference type="InterPro" id="IPR036691">
    <property type="entry name" value="Endo/exonu/phosph_ase_sf"/>
</dbReference>
<proteinExistence type="predicted"/>
<protein>
    <submittedName>
        <fullName evidence="3">Uncharacterized protein</fullName>
    </submittedName>
</protein>
<reference evidence="3 4" key="1">
    <citation type="submission" date="2016-02" db="EMBL/GenBank/DDBJ databases">
        <title>Genome analysis of coral dinoflagellate symbionts highlights evolutionary adaptations to a symbiotic lifestyle.</title>
        <authorList>
            <person name="Aranda M."/>
            <person name="Li Y."/>
            <person name="Liew Y.J."/>
            <person name="Baumgarten S."/>
            <person name="Simakov O."/>
            <person name="Wilson M."/>
            <person name="Piel J."/>
            <person name="Ashoor H."/>
            <person name="Bougouffa S."/>
            <person name="Bajic V.B."/>
            <person name="Ryu T."/>
            <person name="Ravasi T."/>
            <person name="Bayer T."/>
            <person name="Micklem G."/>
            <person name="Kim H."/>
            <person name="Bhak J."/>
            <person name="Lajeunesse T.C."/>
            <person name="Voolstra C.R."/>
        </authorList>
    </citation>
    <scope>NUCLEOTIDE SEQUENCE [LARGE SCALE GENOMIC DNA]</scope>
    <source>
        <strain evidence="3 4">CCMP2467</strain>
    </source>
</reference>
<feature type="region of interest" description="Disordered" evidence="2">
    <location>
        <begin position="41"/>
        <end position="83"/>
    </location>
</feature>
<feature type="region of interest" description="Disordered" evidence="2">
    <location>
        <begin position="184"/>
        <end position="285"/>
    </location>
</feature>
<dbReference type="EMBL" id="LSRX01001658">
    <property type="protein sequence ID" value="OLP78129.1"/>
    <property type="molecule type" value="Genomic_DNA"/>
</dbReference>
<feature type="region of interest" description="Disordered" evidence="2">
    <location>
        <begin position="721"/>
        <end position="813"/>
    </location>
</feature>
<dbReference type="PANTHER" id="PTHR47027">
    <property type="entry name" value="REVERSE TRANSCRIPTASE DOMAIN-CONTAINING PROTEIN"/>
    <property type="match status" value="1"/>
</dbReference>
<dbReference type="GO" id="GO:0003676">
    <property type="term" value="F:nucleic acid binding"/>
    <property type="evidence" value="ECO:0007669"/>
    <property type="project" value="InterPro"/>
</dbReference>
<evidence type="ECO:0000256" key="2">
    <source>
        <dbReference type="SAM" id="MobiDB-lite"/>
    </source>
</evidence>
<feature type="compositionally biased region" description="Polar residues" evidence="2">
    <location>
        <begin position="235"/>
        <end position="246"/>
    </location>
</feature>
<dbReference type="Proteomes" id="UP000186817">
    <property type="component" value="Unassembled WGS sequence"/>
</dbReference>
<evidence type="ECO:0000313" key="3">
    <source>
        <dbReference type="EMBL" id="OLP78129.1"/>
    </source>
</evidence>
<dbReference type="SUPFAM" id="SSF53098">
    <property type="entry name" value="Ribonuclease H-like"/>
    <property type="match status" value="1"/>
</dbReference>
<dbReference type="PROSITE" id="PS00028">
    <property type="entry name" value="ZINC_FINGER_C2H2_1"/>
    <property type="match status" value="1"/>
</dbReference>
<keyword evidence="1" id="KW-0175">Coiled coil</keyword>
<feature type="region of interest" description="Disordered" evidence="2">
    <location>
        <begin position="1270"/>
        <end position="1294"/>
    </location>
</feature>
<gene>
    <name evidence="3" type="ORF">AK812_SmicGene41735</name>
</gene>
<evidence type="ECO:0000313" key="4">
    <source>
        <dbReference type="Proteomes" id="UP000186817"/>
    </source>
</evidence>
<dbReference type="SUPFAM" id="SSF56219">
    <property type="entry name" value="DNase I-like"/>
    <property type="match status" value="1"/>
</dbReference>
<dbReference type="SMART" id="SM00355">
    <property type="entry name" value="ZnF_C2H2"/>
    <property type="match status" value="2"/>
</dbReference>
<dbReference type="InterPro" id="IPR013087">
    <property type="entry name" value="Znf_C2H2_type"/>
</dbReference>
<sequence>MGGKSNKRWQRDYQESWRGNQYYEQDSNWQLWQGSYSVSPKARAKAAARPPARYDMVTPEEPSASSTDSGGMRRMLQKALSTARKADTRLRKIKELIALRRKQWEKFEKDSKAYFLSQKRQFEQEIKRLENEIATVTDTGTGAERMLQQIVLQTATEEAETDEPDDMSWEQLMQDQEEEIPGFLNEMMRRLRPARRDGAPPSGAEALRAERPESGRPAEALPSSYIAEVPPREPFSSSPGNPTTTHGLAATGASPPGHATRRPARTSRTPIKARPPPEPPALGSVTLGDKLAAKRQALKPFGGNPGTAGAPSAAAAGGVRGTEETDRPPDMAPAEVESVDEEMQQAGAKEAYRWLGDAHQSDRRPQLQLNTGHRFNQLRTANNNNTQQMLILCRQRFLLVLFMAAPEIGCEADEALGVLSSARVSAASEHFDCLLPAFPQPSREFASILAMPDWVVDKCVILVDSRLLDGRLFAIEVDERLNRSSFLLHVDIEDVEGLQVIHEQQDLAAVGLHHFMTGATVVIVPAGQAMPSILQFEEMLRDENGWQLPCPLFGTRDERLFYAMSDGGHALIALEEGWEHGSDAFKTATALQFQYSRDSTTVCPSLPCVSDMELLGRNCESILVSTEAISRLPIPPGRVIPQQHIAFIDARSMLRNFTWRLAQFGYLDIEHLTREFQRIAPIGYEVHVKGGQRGRTGDRCWLYVSHGMLLSIELFPVDKISEEGNDDASDSGRQEDSESEPREDDSRSSSVQGQIARADVTTTDRQNARDGRTRSRSPRRNAAPTGVTVNTVPPNDGEAEESPAEPRHAVQAGSRLACDLESTWPLHSKEDAVRPGCAKGTSGLIGAGLALEGFFGPLVVRLSSNFGQRECWLGEPACDDDEQRRRLDDLRFVTVDLGGDWPYIPADGWGGIPHNILQDVLEAPLQATEMRRIAVRVLKPLYVPEKFGVWAQLPATPFELLRTVQEARDPTYARSFPSLRESFPQTVPGVCVVIATPEWLGFATIVCLDLLAIDGRLFAVQAPDYLGRQGALMLADLPPMADIHVYAGHEEAPMSDQAHTHIHAGLVLKFVPADIRPAEPCFLSQLLLSHEYWDRDNAIPEPEESCYCLVLRYGFRLFFADQAQPQRFRERVAESTGCDLHNLSITPADPRVLDAAVDGHVCRTVLAAIPNDFIREAGALFCIVVDCRQLLQGWMCFRVPSHNIIAEDILGTLNEEAPLGWRTSIDGILTGYTRLQVAAGQVLTARYVVDEGPRAAAVPETPFAWDTTTFDQQWGHPQSSEGGSASDHSLPEEDEASIAQSKQVTFCLLVPDYATEYIDVELDLPIDVSGAISAIAQARSSDAALFFPRIFEAFPQPHMAFAVAVAVPPWPAEHGTIVIDGSLVDGRLFALHVAPTTNRRSLLTAAGYDPDADLHVYFRDCPWPMANRERVQPASGDLIVVAPLDHVTLFAASLSDMLQSAEGWVHNFRIGVAEDAITAVVVDQGVLRIPHASHDWQAFSESIAGRLGLDTTQLTIHKSVPNVDDFSDRGFPSRQLYAAWPNNSPEASQCVLDLRPLGLGLHLYGLSETLLDCARFLARFDRTCPLGFLARLSGGRPGVAVPPGFREVHHGDVLHVFFDSIANLEEGDEHMEHDYVFDVNSMSDPDVCDAPSRSWTGLPLLAVSHGPGYDREARDLRMSGSLERASRRRSGTRGRSPLRTCLLSVCLFSCLEVGMSAGTTFETGVEEVPCAAGEQVQVFAYPGRPLPTPCRAFASATAGPDPAISWELFELELGPTLLEEALEVGAGDAFFEARVIVEVLHEEYEARRPPTKGSEGKGESAQRVHTLKLDSLISPELAPVSSEAAAHFRMDVGQCVLPCSAEDVFALLATCPFRVLDRVPDDVPKPERFWRWLRNGEPGRSPLPHERLVLTADGSFHSSSGSAGWGLVVSIAPSEHQLPGQFVGCTFGPFLPEHKGDAKDVSADAFLAEVLGLAWAGILALRLPFTGHVVCRADNISALKGVQGEIGMPAHPICVLARSLHLTLQISRAEGVQYEHVKGHDGDHANELADGLANLGAGCKRGFPFSPFDFDFWLRQGAAAARWLPHVSLSILRPGSLPALRENIIEWELTQSPAQLSSRALIAPFTRELHNRPILGDGKINQLGLRCATYNALSLLSQDIDTQGAGGLYGAAGRTALLDQSLHEHGIHIAGVQEARTPAGRLPSDHFVRYCSGCTARKALGVELWIASGSSFPPHKAVILYADHTRLCARVSFDHFRLQILVGHAPHRAHTAEERRLWWMKTKEVCGNFPHDDGWMLLLDANCRVGSVNSSSIGEWQPDVEDDGGEYFHALLVSLQDWLPCTFEATMHGAGGTLLQRSSGELQRCDFVAVPLSWQEFETCAWVEPRITAGHSSPDHFAAVTQCRLVYSQGGRRAKSRRIDPVAIQDPSNAEKIRHIIASFPVVPWQVNLHDHAALLSEYLFQNLAHHFPLRARRMRKSFLSSQAGEVHVAVAEARHALRGRVNALNLARLRCAFDTWRRADVVYEQLVSCRWSARLQTVIALLSTRVGELGKVLRNVCRRDKKQYLRELATDVGEAPATEVHVALRRVLRPKKFRRNGPNPLPMLKRDDGTICASEAEVRGEWRRHFGDLEGGECVECSALVDACMRRQLEAGAFDSLQCADIPDLAALTDVFRKVQPGKAAGPDHMPPSICRRFSSSLALAFWPLLLKSIVFCAEPAGYKGGTLFHIPKAGQGANVTCTADRGILVQSIFEKVFHKALRGSAMQGFERRAKDMQIGGRKGLSFAIGCFSSRAFLQYARAQGLSAGILFCDLKAAYYAVVRELLVGGGLSDATLEDITASLHLTNEDLQILSSYVEEDAIITDETDGSFLSAMAREIHSSTWFWLQNDDRIVHTRRGTRPGSSWADVMFGILFARVLERRGDFSDRDLLPQIPWSGQRELVPFDARRKQQQQISIQDIIYADDLATCILTQEPQALPRAIQHVAGTQIDTLTEHGLQANIGPRKTAAVIAPLGSGARKVRYEVFTIAKGKLPVLCENRAGLHLDAVASYRHLGAVITHNGAMQPEIRSRLNQARLAFKEGRKLVFCSPCIPLGRRVFLFRVYVLASLFAGSGAWPRLNDATWKTLEAGVTSMLRQVLRIPYDGKQNWSHEQIYGAAELPGVRGLVAMERLRFLSQLYCNGPDAAFALLQHSRPALQAFWDAMDWMVQAVENTSHLRRDNWESWTALFRDKGRFKGLLKRASAWHVGRLQAVAAFQTFCRSRWHAMPPAVVDVETAQHACLVCRIAFFDFHSWSAHAAKTHGYRSRANRHAVGLRCRACGAVMPSLASHRRHLQTHVGCCRAVEWELKGLLPPLMAKDGHLQAVVVEGTGLGHLPETPPDVSVPLLRSLRTQQFESDTSIFEHVVTFFEPLHVLRATLGFWIQGLEEGAVKNWAEDALLCMQADLWCDSASRIRQVPEDTPAIFRPMLVPVPLRGEHLSGVQLQVSEVPPDPSRASDCLTFANFWNFEGDVEVASIEVVVPAPPVAATDLCDFASCPLVAMRQFLIWLTRVFVWTDAVMTVAEKGRHASIRFHGVHAGPLAGWLSETVRLTQGSPALSFGFTF</sequence>
<feature type="compositionally biased region" description="Polar residues" evidence="2">
    <location>
        <begin position="1270"/>
        <end position="1287"/>
    </location>
</feature>
<dbReference type="InterPro" id="IPR012337">
    <property type="entry name" value="RNaseH-like_sf"/>
</dbReference>
<organism evidence="3 4">
    <name type="scientific">Symbiodinium microadriaticum</name>
    <name type="common">Dinoflagellate</name>
    <name type="synonym">Zooxanthella microadriatica</name>
    <dbReference type="NCBI Taxonomy" id="2951"/>
    <lineage>
        <taxon>Eukaryota</taxon>
        <taxon>Sar</taxon>
        <taxon>Alveolata</taxon>
        <taxon>Dinophyceae</taxon>
        <taxon>Suessiales</taxon>
        <taxon>Symbiodiniaceae</taxon>
        <taxon>Symbiodinium</taxon>
    </lineage>
</organism>
<dbReference type="PANTHER" id="PTHR47027:SF20">
    <property type="entry name" value="REVERSE TRANSCRIPTASE-LIKE PROTEIN WITH RNA-DIRECTED DNA POLYMERASE DOMAIN"/>
    <property type="match status" value="1"/>
</dbReference>
<feature type="compositionally biased region" description="Basic and acidic residues" evidence="2">
    <location>
        <begin position="730"/>
        <end position="747"/>
    </location>
</feature>
<dbReference type="InterPro" id="IPR036397">
    <property type="entry name" value="RNaseH_sf"/>
</dbReference>
<name>A0A1Q9C5C4_SYMMI</name>
<feature type="region of interest" description="Disordered" evidence="2">
    <location>
        <begin position="298"/>
        <end position="347"/>
    </location>
</feature>
<evidence type="ECO:0000256" key="1">
    <source>
        <dbReference type="SAM" id="Coils"/>
    </source>
</evidence>
<feature type="compositionally biased region" description="Low complexity" evidence="2">
    <location>
        <begin position="307"/>
        <end position="317"/>
    </location>
</feature>
<comment type="caution">
    <text evidence="3">The sequence shown here is derived from an EMBL/GenBank/DDBJ whole genome shotgun (WGS) entry which is preliminary data.</text>
</comment>
<feature type="compositionally biased region" description="Basic and acidic residues" evidence="2">
    <location>
        <begin position="207"/>
        <end position="216"/>
    </location>
</feature>
<feature type="coiled-coil region" evidence="1">
    <location>
        <begin position="112"/>
        <end position="139"/>
    </location>
</feature>